<evidence type="ECO:0000256" key="2">
    <source>
        <dbReference type="ARBA" id="ARBA00022737"/>
    </source>
</evidence>
<keyword evidence="5" id="KW-0804">Transcription</keyword>
<dbReference type="SMART" id="SM00353">
    <property type="entry name" value="HLH"/>
    <property type="match status" value="1"/>
</dbReference>
<feature type="region of interest" description="Disordered" evidence="7">
    <location>
        <begin position="633"/>
        <end position="653"/>
    </location>
</feature>
<evidence type="ECO:0000259" key="9">
    <source>
        <dbReference type="PROSITE" id="PS50888"/>
    </source>
</evidence>
<organism evidence="10">
    <name type="scientific">Schistocephalus solidus</name>
    <name type="common">Tapeworm</name>
    <dbReference type="NCBI Taxonomy" id="70667"/>
    <lineage>
        <taxon>Eukaryota</taxon>
        <taxon>Metazoa</taxon>
        <taxon>Spiralia</taxon>
        <taxon>Lophotrochozoa</taxon>
        <taxon>Platyhelminthes</taxon>
        <taxon>Cestoda</taxon>
        <taxon>Eucestoda</taxon>
        <taxon>Diphyllobothriidea</taxon>
        <taxon>Diphyllobothriidae</taxon>
        <taxon>Schistocephalus</taxon>
    </lineage>
</organism>
<evidence type="ECO:0000256" key="6">
    <source>
        <dbReference type="ARBA" id="ARBA00023242"/>
    </source>
</evidence>
<evidence type="ECO:0000259" key="8">
    <source>
        <dbReference type="PROSITE" id="PS50112"/>
    </source>
</evidence>
<dbReference type="AlphaFoldDB" id="A0A0X3P2A1"/>
<dbReference type="GO" id="GO:0003677">
    <property type="term" value="F:DNA binding"/>
    <property type="evidence" value="ECO:0007669"/>
    <property type="project" value="UniProtKB-KW"/>
</dbReference>
<protein>
    <submittedName>
        <fullName evidence="10">Aryl hydrocarbon receptor nuclear translocator homolog</fullName>
    </submittedName>
</protein>
<evidence type="ECO:0000313" key="10">
    <source>
        <dbReference type="EMBL" id="JAP45500.1"/>
    </source>
</evidence>
<feature type="domain" description="PAS" evidence="8">
    <location>
        <begin position="71"/>
        <end position="135"/>
    </location>
</feature>
<dbReference type="PROSITE" id="PS50888">
    <property type="entry name" value="BHLH"/>
    <property type="match status" value="1"/>
</dbReference>
<keyword evidence="3" id="KW-0805">Transcription regulation</keyword>
<keyword evidence="2" id="KW-0677">Repeat</keyword>
<dbReference type="GO" id="GO:0005634">
    <property type="term" value="C:nucleus"/>
    <property type="evidence" value="ECO:0007669"/>
    <property type="project" value="UniProtKB-SubCell"/>
</dbReference>
<evidence type="ECO:0000256" key="1">
    <source>
        <dbReference type="ARBA" id="ARBA00004123"/>
    </source>
</evidence>
<reference evidence="10" key="1">
    <citation type="submission" date="2016-01" db="EMBL/GenBank/DDBJ databases">
        <title>Reference transcriptome for the parasite Schistocephalus solidus: insights into the molecular evolution of parasitism.</title>
        <authorList>
            <person name="Hebert F.O."/>
            <person name="Grambauer S."/>
            <person name="Barber I."/>
            <person name="Landry C.R."/>
            <person name="Aubin-Horth N."/>
        </authorList>
    </citation>
    <scope>NUCLEOTIDE SEQUENCE</scope>
</reference>
<dbReference type="GO" id="GO:0046983">
    <property type="term" value="F:protein dimerization activity"/>
    <property type="evidence" value="ECO:0007669"/>
    <property type="project" value="InterPro"/>
</dbReference>
<evidence type="ECO:0000256" key="7">
    <source>
        <dbReference type="SAM" id="MobiDB-lite"/>
    </source>
</evidence>
<dbReference type="PRINTS" id="PR00785">
    <property type="entry name" value="NCTRNSLOCATR"/>
</dbReference>
<dbReference type="InterPro" id="IPR000014">
    <property type="entry name" value="PAS"/>
</dbReference>
<dbReference type="Gene3D" id="4.10.280.10">
    <property type="entry name" value="Helix-loop-helix DNA-binding domain"/>
    <property type="match status" value="1"/>
</dbReference>
<dbReference type="InterPro" id="IPR036638">
    <property type="entry name" value="HLH_DNA-bd_sf"/>
</dbReference>
<dbReference type="EMBL" id="GEEE01017725">
    <property type="protein sequence ID" value="JAP45500.1"/>
    <property type="molecule type" value="Transcribed_RNA"/>
</dbReference>
<dbReference type="GO" id="GO:0005737">
    <property type="term" value="C:cytoplasm"/>
    <property type="evidence" value="ECO:0007669"/>
    <property type="project" value="InterPro"/>
</dbReference>
<feature type="compositionally biased region" description="Basic residues" evidence="7">
    <location>
        <begin position="591"/>
        <end position="610"/>
    </location>
</feature>
<dbReference type="Pfam" id="PF14598">
    <property type="entry name" value="PAS_11"/>
    <property type="match status" value="1"/>
</dbReference>
<feature type="compositionally biased region" description="Polar residues" evidence="7">
    <location>
        <begin position="635"/>
        <end position="646"/>
    </location>
</feature>
<keyword evidence="10" id="KW-0675">Receptor</keyword>
<keyword evidence="6" id="KW-0539">Nucleus</keyword>
<feature type="domain" description="BHLH" evidence="9">
    <location>
        <begin position="1"/>
        <end position="52"/>
    </location>
</feature>
<dbReference type="SMART" id="SM00091">
    <property type="entry name" value="PAS"/>
    <property type="match status" value="2"/>
</dbReference>
<comment type="subcellular location">
    <subcellularLocation>
        <location evidence="1">Nucleus</location>
    </subcellularLocation>
</comment>
<dbReference type="SUPFAM" id="SSF47459">
    <property type="entry name" value="HLH, helix-loop-helix DNA-binding domain"/>
    <property type="match status" value="1"/>
</dbReference>
<dbReference type="Pfam" id="PF00010">
    <property type="entry name" value="HLH"/>
    <property type="match status" value="1"/>
</dbReference>
<dbReference type="GO" id="GO:0003700">
    <property type="term" value="F:DNA-binding transcription factor activity"/>
    <property type="evidence" value="ECO:0007669"/>
    <property type="project" value="InterPro"/>
</dbReference>
<dbReference type="PANTHER" id="PTHR23042">
    <property type="entry name" value="CIRCADIAN PROTEIN CLOCK/ARNT/BMAL/PAS"/>
    <property type="match status" value="1"/>
</dbReference>
<dbReference type="InterPro" id="IPR035965">
    <property type="entry name" value="PAS-like_dom_sf"/>
</dbReference>
<name>A0A0X3P2A1_SCHSO</name>
<gene>
    <name evidence="10" type="primary">ARNT</name>
    <name evidence="10" type="ORF">TR148798</name>
</gene>
<evidence type="ECO:0000256" key="3">
    <source>
        <dbReference type="ARBA" id="ARBA00023015"/>
    </source>
</evidence>
<keyword evidence="4" id="KW-0238">DNA-binding</keyword>
<dbReference type="GO" id="GO:0005667">
    <property type="term" value="C:transcription regulator complex"/>
    <property type="evidence" value="ECO:0007669"/>
    <property type="project" value="InterPro"/>
</dbReference>
<dbReference type="Gene3D" id="3.30.450.20">
    <property type="entry name" value="PAS domain"/>
    <property type="match status" value="2"/>
</dbReference>
<feature type="non-terminal residue" evidence="10">
    <location>
        <position position="1"/>
    </location>
</feature>
<dbReference type="InterPro" id="IPR050933">
    <property type="entry name" value="Circadian_TF"/>
</dbReference>
<dbReference type="InterPro" id="IPR011598">
    <property type="entry name" value="bHLH_dom"/>
</dbReference>
<sequence>RESHCEIERRRRNKMTAYINELCEMVPTCNSLARKPDKLTILRMAVSHLKNLRGTGNTSAGGVYKPAFLSDQELKHIILEAADGFLFVCQCDTGKILFVSDSVSAVLNQSQSEWYQHTLYDLCHPDDAEKIREHLMGVGVAPPTAAAVATRGNSEALKGGSTVATATSKTLPTSALNGLTPSSCSPTTGNCSATISTTSTISTAASASTYSTRVLDLKTGTVKKDGQSCQTRTSAGARRGFICRLKLGISSHPNCNSASAAARQARLRHQQYMLSSLKRSPEKCGGNNGFHGPTPPQQPYALVHVTGFVKNWPLNSGAAPTAATPIPLEQYSNHSSMVLSLLDGLSTTPAPREGDAIANGVTGPNRNSAVDGGSPQFFVGLARLQLTNLPQAGDLTPHRAHEFITRLNEDGCITFCDQRVANVLLSATPSNLLGRSFAELVSTSEDQAAFSEIFADASKGKGQEYKIALHLRLDSEDPVAVRCCLSAFLNPYSEEVEYIVCTVVSMKALQAAASVVTAAPVSDAYHSFPGGASFAMLPYESLSSHQPLLTADSSRTGDHNMRSLRPVLTPSAHPSVTSFNDSERLPPQQQQHHHSVQHPPHQQHRSTPHRFSHDLSVPVTHQMSAEDAYWKTATAPPTSAPRSSHGSPLVGGPPPSMDDASGLFAHAPSMLHNVQQNYPSFDPHDQEYLTSHCEYRENRLGNQLEHFSHHGHQSSGGKVVHSQYSNMNSTLQPNYVNSNAAYLPQSAFANCIPESLQQHPGADHSSIVSQNHLTEGAASPRTSSATATTTRASAICYLPFPSAEDQVKAEVTATAAACASSPQIPRNHFMRSGGSSLTEVPSFQTCGDIDLGSSATEISQVGCGGSSLKIDTDSSAAAAAAAAAAAVFQSWYVQSGGPRAAATTADTACNTLSAAPYQANYFSGDFTAPPLPTSSASLLLNPSLMHQQEEEGAEESFRPTGERVTQPQSSFLCYLQQTSTCFNGS</sequence>
<evidence type="ECO:0000256" key="4">
    <source>
        <dbReference type="ARBA" id="ARBA00023125"/>
    </source>
</evidence>
<proteinExistence type="predicted"/>
<dbReference type="InterPro" id="IPR001067">
    <property type="entry name" value="Nuc_translocat"/>
</dbReference>
<dbReference type="FunFam" id="4.10.280.10:FF:000011">
    <property type="entry name" value="Aryl hydrocarbon receptor nuclear translocator 2"/>
    <property type="match status" value="1"/>
</dbReference>
<dbReference type="SUPFAM" id="SSF55785">
    <property type="entry name" value="PYP-like sensor domain (PAS domain)"/>
    <property type="match status" value="2"/>
</dbReference>
<dbReference type="PROSITE" id="PS50112">
    <property type="entry name" value="PAS"/>
    <property type="match status" value="1"/>
</dbReference>
<accession>A0A0X3P2A1</accession>
<evidence type="ECO:0000256" key="5">
    <source>
        <dbReference type="ARBA" id="ARBA00023163"/>
    </source>
</evidence>
<dbReference type="CDD" id="cd00130">
    <property type="entry name" value="PAS"/>
    <property type="match status" value="2"/>
</dbReference>
<feature type="region of interest" description="Disordered" evidence="7">
    <location>
        <begin position="549"/>
        <end position="612"/>
    </location>
</feature>
<dbReference type="CDD" id="cd18947">
    <property type="entry name" value="bHLH-PAS_ARNT"/>
    <property type="match status" value="1"/>
</dbReference>